<evidence type="ECO:0000256" key="4">
    <source>
        <dbReference type="SAM" id="MobiDB-lite"/>
    </source>
</evidence>
<keyword evidence="3" id="KW-0325">Glycoprotein</keyword>
<dbReference type="InterPro" id="IPR009030">
    <property type="entry name" value="Growth_fac_rcpt_cys_sf"/>
</dbReference>
<dbReference type="SUPFAM" id="SSF57184">
    <property type="entry name" value="Growth factor receptor domain"/>
    <property type="match status" value="1"/>
</dbReference>
<dbReference type="PANTHER" id="PTHR20961:SF150">
    <property type="entry name" value="GLYCOSYLTRANSFERASE FAMILY 61 PROTEIN"/>
    <property type="match status" value="1"/>
</dbReference>
<dbReference type="Pfam" id="PF04577">
    <property type="entry name" value="Glyco_transf_61"/>
    <property type="match status" value="1"/>
</dbReference>
<dbReference type="InterPro" id="IPR049625">
    <property type="entry name" value="Glyco_transf_61_cat"/>
</dbReference>
<dbReference type="GO" id="GO:0016763">
    <property type="term" value="F:pentosyltransferase activity"/>
    <property type="evidence" value="ECO:0007669"/>
    <property type="project" value="UniProtKB-ARBA"/>
</dbReference>
<sequence>MASFNKVVVALALLGCACGVAQATTKNFNIVTDLASEAPSSVRVQILGEAQQPFDRKAPSTMDSKLLEDFHKEFSFMQDISSDASAANTFEQVSVPYVATIEKAYVEGENGLVWDVEGNIYHEKNMFFERTTPNPMPTEVTANRIFEATRKEHYASLATTIQRYGHMYYHFVVETLPKLVLLKEAGLPEGTKILMWGEPYEQKFLDVLGISAESVVKYDPLKVYTADVLYFPTPTPRITPARESLLATRQELGAGEALPEAERDLIVYCTRAHASTRKVANEEELLSKLEAAFPNEEVVVYDNIDDVSELVDLFKRAKVIMGPHGAGLSHMLFAAPGTHVLEFQFMRDPPMMFWHLAAALDQDYWLLPVPSAWWMQEEMTIPVEEVVDMVTAMLAGEGSRDACPAGSKRLADGTCEACPAGTYAFNKNSAICKPCYEGRFAFEEGSAACRTCPTDTYAQGGNMCVRCPREKIAWIPGSNSPDQCLTYNQHKALLRDISLNLQMLQKLSPRSRMVSRRALIEATTYGEPNAYVDGNGIPESEMNVTAFDGPSEQDIIEACRLKATFSDPYMAPPVLDDIDCDKVTAFSKEEPGQQPSADQQPSAGKPSGPHHPHHFIHDKHCITGMAIKGTVDPSRSGRGRHPECVSCDLPMLLDITKCNSLDASEQCCRAAKAWNNGGCMCAHSSHKLAKEMGASHTLMKALSQQCDFTLMNEHAKNCPAVNQKFTSAGAHSGANSGANSAAFSGWSTLMPATIGAGLLLVGALLTE</sequence>
<evidence type="ECO:0000313" key="7">
    <source>
        <dbReference type="EMBL" id="WZN59743.1"/>
    </source>
</evidence>
<dbReference type="Gene3D" id="2.10.50.10">
    <property type="entry name" value="Tumor Necrosis Factor Receptor, subunit A, domain 2"/>
    <property type="match status" value="1"/>
</dbReference>
<dbReference type="EMBL" id="CP151502">
    <property type="protein sequence ID" value="WZN59743.1"/>
    <property type="molecule type" value="Genomic_DNA"/>
</dbReference>
<evidence type="ECO:0000256" key="1">
    <source>
        <dbReference type="ARBA" id="ARBA00022676"/>
    </source>
</evidence>
<protein>
    <submittedName>
        <fullName evidence="7">DUF563 domain-containing protein</fullName>
    </submittedName>
</protein>
<dbReference type="PANTHER" id="PTHR20961">
    <property type="entry name" value="GLYCOSYLTRANSFERASE"/>
    <property type="match status" value="1"/>
</dbReference>
<evidence type="ECO:0000313" key="8">
    <source>
        <dbReference type="Proteomes" id="UP001472866"/>
    </source>
</evidence>
<name>A0AAX4P1F6_9CHLO</name>
<dbReference type="PROSITE" id="PS51257">
    <property type="entry name" value="PROKAR_LIPOPROTEIN"/>
    <property type="match status" value="1"/>
</dbReference>
<feature type="region of interest" description="Disordered" evidence="4">
    <location>
        <begin position="588"/>
        <end position="615"/>
    </location>
</feature>
<keyword evidence="8" id="KW-1185">Reference proteome</keyword>
<reference evidence="7 8" key="1">
    <citation type="submission" date="2024-03" db="EMBL/GenBank/DDBJ databases">
        <title>Complete genome sequence of the green alga Chloropicon roscoffensis RCC1871.</title>
        <authorList>
            <person name="Lemieux C."/>
            <person name="Pombert J.-F."/>
            <person name="Otis C."/>
            <person name="Turmel M."/>
        </authorList>
    </citation>
    <scope>NUCLEOTIDE SEQUENCE [LARGE SCALE GENOMIC DNA]</scope>
    <source>
        <strain evidence="7 8">RCC1871</strain>
    </source>
</reference>
<evidence type="ECO:0000256" key="2">
    <source>
        <dbReference type="ARBA" id="ARBA00022679"/>
    </source>
</evidence>
<feature type="signal peptide" evidence="5">
    <location>
        <begin position="1"/>
        <end position="23"/>
    </location>
</feature>
<evidence type="ECO:0000259" key="6">
    <source>
        <dbReference type="Pfam" id="PF04577"/>
    </source>
</evidence>
<dbReference type="GO" id="GO:0005794">
    <property type="term" value="C:Golgi apparatus"/>
    <property type="evidence" value="ECO:0007669"/>
    <property type="project" value="UniProtKB-ARBA"/>
</dbReference>
<keyword evidence="1" id="KW-0328">Glycosyltransferase</keyword>
<dbReference type="SMART" id="SM01411">
    <property type="entry name" value="Ephrin_rec_like"/>
    <property type="match status" value="2"/>
</dbReference>
<organism evidence="7 8">
    <name type="scientific">Chloropicon roscoffensis</name>
    <dbReference type="NCBI Taxonomy" id="1461544"/>
    <lineage>
        <taxon>Eukaryota</taxon>
        <taxon>Viridiplantae</taxon>
        <taxon>Chlorophyta</taxon>
        <taxon>Chloropicophyceae</taxon>
        <taxon>Chloropicales</taxon>
        <taxon>Chloropicaceae</taxon>
        <taxon>Chloropicon</taxon>
    </lineage>
</organism>
<feature type="domain" description="Glycosyltransferase 61 catalytic" evidence="6">
    <location>
        <begin position="168"/>
        <end position="341"/>
    </location>
</feature>
<dbReference type="Proteomes" id="UP001472866">
    <property type="component" value="Chromosome 02"/>
</dbReference>
<feature type="compositionally biased region" description="Polar residues" evidence="4">
    <location>
        <begin position="593"/>
        <end position="602"/>
    </location>
</feature>
<accession>A0AAX4P1F6</accession>
<gene>
    <name evidence="7" type="ORF">HKI87_02g12690</name>
</gene>
<keyword evidence="5" id="KW-0732">Signal</keyword>
<evidence type="ECO:0000256" key="3">
    <source>
        <dbReference type="ARBA" id="ARBA00023180"/>
    </source>
</evidence>
<keyword evidence="2" id="KW-0808">Transferase</keyword>
<evidence type="ECO:0000256" key="5">
    <source>
        <dbReference type="SAM" id="SignalP"/>
    </source>
</evidence>
<dbReference type="AlphaFoldDB" id="A0AAX4P1F6"/>
<feature type="chain" id="PRO_5043455651" evidence="5">
    <location>
        <begin position="24"/>
        <end position="767"/>
    </location>
</feature>
<dbReference type="InterPro" id="IPR007657">
    <property type="entry name" value="Glycosyltransferase_61"/>
</dbReference>
<proteinExistence type="predicted"/>